<evidence type="ECO:0000256" key="1">
    <source>
        <dbReference type="SAM" id="SignalP"/>
    </source>
</evidence>
<evidence type="ECO:0000313" key="2">
    <source>
        <dbReference type="EMBL" id="WRT63593.1"/>
    </source>
</evidence>
<gene>
    <name evidence="2" type="ORF">IL334_000516</name>
</gene>
<protein>
    <submittedName>
        <fullName evidence="2">Uncharacterized protein</fullName>
    </submittedName>
</protein>
<dbReference type="Proteomes" id="UP001329825">
    <property type="component" value="Chromosome 1"/>
</dbReference>
<sequence length="990" mass="94951">MPSSSKIIALSLIAGATAAPLNIFGTSSGKTSTSVNANANANASAGVNTAVVGDITGFTNALLSSATGGAVTVVDKVESQFGTAVGIARTIAMNTWASGQCLATYHDINMCTEISAYLPAVYYAFEQGWSAAQLFAALGADRVNKFQNLLSSLCAHAEASSTCSPLLAAWPSYVTASAQVDAAIIQQASSQLLANGIITLIDATHTGTSLISGLTSGVMANANAMVGSATGLHLRDMEEQEMARRFLGLENIFGHAQASATATAAAAAQATATAAANANAQAQAAGALNVANLVNAAGSLTAGAATQAGAGAGASAQGAGNIVTGLTSNIPVVGGLVNGLPLVGGLTSTVQGVVSTIPVVGGVAQTATNLAAGLTGQAQGAAGLATNLIGGLNVPGLASLSGQVSGVANTATAASASAAGLGGLGLGSATHLLGLRDLGFDISGHLPSSIVHTASGLVYAPVQAASGIVHDTAHKIASVGNGLDLDLASEIAEGDVFAHLSAEHKRDLLSGLLSNPAGILNNVPVVGGLTNGLLGGVTNNLLGGVTNGVLGGVTGGLLSNPTGAVGGLINTVTHLPVVGNVASGVLNTVGNLPVVGNVAAQATGALSSATNAGLNIGQNGLNLGLNDVTQAAGGLVGGAGIHLKRGLLDGLPLLGALPVGQVLNGLPVVNSLPIGGILSNPVGTVENTVNSLPVVGGLLHGLTANLPIVGGLTAQAGAQGSAAANGALNLGAGGLSAALNGVTSAVGSVAGTTGVHLGQRDLLSGLLGGSGSGSGSSGLPLIGNNLPVVGPLINGLTSNLPIVGNAGGLLSGVTNTVGQLTGTVGNTVSGLTHNLPVVGNLVDGLTHSLPLIGAQASAAAQGSVNSATNAGLNLGANGLSGTLNSVTGLVGGLVGGGNLHIKKSLIDSLPIVNGVASHLPIVNSIPIVGNGQFNIAGTDGLNVQLGPIQAQAQAAIDATQHGVSSILGAGLKVGDIINAQGQGVIGALIH</sequence>
<dbReference type="GeneID" id="87952647"/>
<keyword evidence="1" id="KW-0732">Signal</keyword>
<organism evidence="2 3">
    <name type="scientific">Kwoniella shivajii</name>
    <dbReference type="NCBI Taxonomy" id="564305"/>
    <lineage>
        <taxon>Eukaryota</taxon>
        <taxon>Fungi</taxon>
        <taxon>Dikarya</taxon>
        <taxon>Basidiomycota</taxon>
        <taxon>Agaricomycotina</taxon>
        <taxon>Tremellomycetes</taxon>
        <taxon>Tremellales</taxon>
        <taxon>Cryptococcaceae</taxon>
        <taxon>Kwoniella</taxon>
    </lineage>
</organism>
<dbReference type="EMBL" id="CP141881">
    <property type="protein sequence ID" value="WRT63593.1"/>
    <property type="molecule type" value="Genomic_DNA"/>
</dbReference>
<evidence type="ECO:0000313" key="3">
    <source>
        <dbReference type="Proteomes" id="UP001329825"/>
    </source>
</evidence>
<feature type="signal peptide" evidence="1">
    <location>
        <begin position="1"/>
        <end position="18"/>
    </location>
</feature>
<keyword evidence="3" id="KW-1185">Reference proteome</keyword>
<accession>A0ABZ1CPC6</accession>
<dbReference type="RefSeq" id="XP_062788333.1">
    <property type="nucleotide sequence ID" value="XM_062932282.1"/>
</dbReference>
<reference evidence="2 3" key="1">
    <citation type="submission" date="2024-01" db="EMBL/GenBank/DDBJ databases">
        <title>Comparative genomics of Cryptococcus and Kwoniella reveals pathogenesis evolution and contrasting modes of karyotype evolution via chromosome fusion or intercentromeric recombination.</title>
        <authorList>
            <person name="Coelho M.A."/>
            <person name="David-Palma M."/>
            <person name="Shea T."/>
            <person name="Bowers K."/>
            <person name="McGinley-Smith S."/>
            <person name="Mohammad A.W."/>
            <person name="Gnirke A."/>
            <person name="Yurkov A.M."/>
            <person name="Nowrousian M."/>
            <person name="Sun S."/>
            <person name="Cuomo C.A."/>
            <person name="Heitman J."/>
        </authorList>
    </citation>
    <scope>NUCLEOTIDE SEQUENCE [LARGE SCALE GENOMIC DNA]</scope>
    <source>
        <strain evidence="2">CBS 11374</strain>
    </source>
</reference>
<feature type="chain" id="PRO_5045388208" evidence="1">
    <location>
        <begin position="19"/>
        <end position="990"/>
    </location>
</feature>
<proteinExistence type="predicted"/>
<name>A0ABZ1CPC6_9TREE</name>